<dbReference type="PANTHER" id="PTHR13510">
    <property type="entry name" value="FYVE-FINGER-CONTAINING RAB5 EFFECTOR PROTEIN RABENOSYN-5-RELATED"/>
    <property type="match status" value="1"/>
</dbReference>
<organism evidence="1 2">
    <name type="scientific">Pythium oligandrum</name>
    <name type="common">Mycoparasitic fungus</name>
    <dbReference type="NCBI Taxonomy" id="41045"/>
    <lineage>
        <taxon>Eukaryota</taxon>
        <taxon>Sar</taxon>
        <taxon>Stramenopiles</taxon>
        <taxon>Oomycota</taxon>
        <taxon>Peronosporomycetes</taxon>
        <taxon>Pythiales</taxon>
        <taxon>Pythiaceae</taxon>
        <taxon>Pythium</taxon>
    </lineage>
</organism>
<dbReference type="InterPro" id="IPR052727">
    <property type="entry name" value="Rab4/Rab5_effector"/>
</dbReference>
<evidence type="ECO:0000313" key="2">
    <source>
        <dbReference type="Proteomes" id="UP000794436"/>
    </source>
</evidence>
<dbReference type="OrthoDB" id="10619534at2759"/>
<comment type="caution">
    <text evidence="1">The sequence shown here is derived from an EMBL/GenBank/DDBJ whole genome shotgun (WGS) entry which is preliminary data.</text>
</comment>
<dbReference type="PANTHER" id="PTHR13510:SF44">
    <property type="entry name" value="RABENOSYN-5"/>
    <property type="match status" value="1"/>
</dbReference>
<gene>
    <name evidence="1" type="ORF">Poli38472_010635</name>
</gene>
<keyword evidence="2" id="KW-1185">Reference proteome</keyword>
<proteinExistence type="predicted"/>
<accession>A0A8K1FED2</accession>
<dbReference type="Proteomes" id="UP000794436">
    <property type="component" value="Unassembled WGS sequence"/>
</dbReference>
<dbReference type="EMBL" id="SPLM01000147">
    <property type="protein sequence ID" value="TMW55753.1"/>
    <property type="molecule type" value="Genomic_DNA"/>
</dbReference>
<name>A0A8K1FED2_PYTOL</name>
<sequence>MLRMKPMRKAQDLSTLKLSDGEKSAILAEVSTLLAETLTYEHIYRNGAGPLDSSKWKEVKAKDNFRLYKERKPSSTTTTFFADDVGTRGIIESPTLLSLRDLRSLSSSSPTASSATDKVESIITNIKHPDVPLLIAAGHVEGSLEDIAFGGMASDELAWRLRTAYMKDNFSDTKVLATIRAPTTDAPYD</sequence>
<reference evidence="1" key="1">
    <citation type="submission" date="2019-03" db="EMBL/GenBank/DDBJ databases">
        <title>Long read genome sequence of the mycoparasitic Pythium oligandrum ATCC 38472 isolated from sugarbeet rhizosphere.</title>
        <authorList>
            <person name="Gaulin E."/>
        </authorList>
    </citation>
    <scope>NUCLEOTIDE SEQUENCE</scope>
    <source>
        <strain evidence="1">ATCC 38472_TT</strain>
    </source>
</reference>
<protein>
    <submittedName>
        <fullName evidence="1">Uncharacterized protein</fullName>
    </submittedName>
</protein>
<dbReference type="AlphaFoldDB" id="A0A8K1FED2"/>
<evidence type="ECO:0000313" key="1">
    <source>
        <dbReference type="EMBL" id="TMW55753.1"/>
    </source>
</evidence>